<feature type="region of interest" description="Disordered" evidence="1">
    <location>
        <begin position="1"/>
        <end position="25"/>
    </location>
</feature>
<dbReference type="Proteomes" id="UP000239757">
    <property type="component" value="Unassembled WGS sequence"/>
</dbReference>
<dbReference type="AlphaFoldDB" id="A0A2P5Y239"/>
<organism evidence="2 3">
    <name type="scientific">Gossypium barbadense</name>
    <name type="common">Sea Island cotton</name>
    <name type="synonym">Hibiscus barbadensis</name>
    <dbReference type="NCBI Taxonomy" id="3634"/>
    <lineage>
        <taxon>Eukaryota</taxon>
        <taxon>Viridiplantae</taxon>
        <taxon>Streptophyta</taxon>
        <taxon>Embryophyta</taxon>
        <taxon>Tracheophyta</taxon>
        <taxon>Spermatophyta</taxon>
        <taxon>Magnoliopsida</taxon>
        <taxon>eudicotyledons</taxon>
        <taxon>Gunneridae</taxon>
        <taxon>Pentapetalae</taxon>
        <taxon>rosids</taxon>
        <taxon>malvids</taxon>
        <taxon>Malvales</taxon>
        <taxon>Malvaceae</taxon>
        <taxon>Malvoideae</taxon>
        <taxon>Gossypium</taxon>
    </lineage>
</organism>
<sequence>MSRRPKKNRGRKDGKRSGSNLSRRGRKIKCRKCFIVGHNFRNCQTSSIRTPPPALTPPAPFDPTLPAPFQTLSMIGEIMVTAPTKCTNKRKGSDNKETTGRT</sequence>
<name>A0A2P5Y239_GOSBA</name>
<protein>
    <submittedName>
        <fullName evidence="2">Uncharacterized protein</fullName>
    </submittedName>
</protein>
<feature type="region of interest" description="Disordered" evidence="1">
    <location>
        <begin position="44"/>
        <end position="64"/>
    </location>
</feature>
<feature type="compositionally biased region" description="Pro residues" evidence="1">
    <location>
        <begin position="50"/>
        <end position="64"/>
    </location>
</feature>
<evidence type="ECO:0000313" key="3">
    <source>
        <dbReference type="Proteomes" id="UP000239757"/>
    </source>
</evidence>
<gene>
    <name evidence="2" type="ORF">GOBAR_AA10989</name>
</gene>
<dbReference type="OrthoDB" id="10511236at2759"/>
<evidence type="ECO:0000256" key="1">
    <source>
        <dbReference type="SAM" id="MobiDB-lite"/>
    </source>
</evidence>
<accession>A0A2P5Y239</accession>
<dbReference type="EMBL" id="KZ663834">
    <property type="protein sequence ID" value="PPS09664.1"/>
    <property type="molecule type" value="Genomic_DNA"/>
</dbReference>
<reference evidence="2 3" key="1">
    <citation type="submission" date="2015-01" db="EMBL/GenBank/DDBJ databases">
        <title>Genome of allotetraploid Gossypium barbadense reveals genomic plasticity and fiber elongation in cotton evolution.</title>
        <authorList>
            <person name="Chen X."/>
            <person name="Liu X."/>
            <person name="Zhao B."/>
            <person name="Zheng H."/>
            <person name="Hu Y."/>
            <person name="Lu G."/>
            <person name="Yang C."/>
            <person name="Chen J."/>
            <person name="Shan C."/>
            <person name="Zhang L."/>
            <person name="Zhou Y."/>
            <person name="Wang L."/>
            <person name="Guo W."/>
            <person name="Bai Y."/>
            <person name="Ruan J."/>
            <person name="Shangguan X."/>
            <person name="Mao Y."/>
            <person name="Jiang J."/>
            <person name="Zhu Y."/>
            <person name="Lei J."/>
            <person name="Kang H."/>
            <person name="Chen S."/>
            <person name="He X."/>
            <person name="Wang R."/>
            <person name="Wang Y."/>
            <person name="Chen J."/>
            <person name="Wang L."/>
            <person name="Yu S."/>
            <person name="Wang B."/>
            <person name="Wei J."/>
            <person name="Song S."/>
            <person name="Lu X."/>
            <person name="Gao Z."/>
            <person name="Gu W."/>
            <person name="Deng X."/>
            <person name="Ma D."/>
            <person name="Wang S."/>
            <person name="Liang W."/>
            <person name="Fang L."/>
            <person name="Cai C."/>
            <person name="Zhu X."/>
            <person name="Zhou B."/>
            <person name="Zhang Y."/>
            <person name="Chen Z."/>
            <person name="Xu S."/>
            <person name="Zhu R."/>
            <person name="Wang S."/>
            <person name="Zhang T."/>
            <person name="Zhao G."/>
        </authorList>
    </citation>
    <scope>NUCLEOTIDE SEQUENCE [LARGE SCALE GENOMIC DNA]</scope>
    <source>
        <strain evidence="3">cv. Xinhai21</strain>
        <tissue evidence="2">Leaf</tissue>
    </source>
</reference>
<feature type="compositionally biased region" description="Basic residues" evidence="1">
    <location>
        <begin position="1"/>
        <end position="14"/>
    </location>
</feature>
<proteinExistence type="predicted"/>
<evidence type="ECO:0000313" key="2">
    <source>
        <dbReference type="EMBL" id="PPS09664.1"/>
    </source>
</evidence>